<protein>
    <submittedName>
        <fullName evidence="3">PGC protein</fullName>
    </submittedName>
</protein>
<feature type="compositionally biased region" description="Acidic residues" evidence="1">
    <location>
        <begin position="399"/>
        <end position="410"/>
    </location>
</feature>
<keyword evidence="4" id="KW-1185">Reference proteome</keyword>
<dbReference type="Proteomes" id="UP000604046">
    <property type="component" value="Unassembled WGS sequence"/>
</dbReference>
<evidence type="ECO:0000313" key="3">
    <source>
        <dbReference type="EMBL" id="CAE7197070.1"/>
    </source>
</evidence>
<feature type="region of interest" description="Disordered" evidence="1">
    <location>
        <begin position="378"/>
        <end position="424"/>
    </location>
</feature>
<feature type="compositionally biased region" description="Basic and acidic residues" evidence="1">
    <location>
        <begin position="378"/>
        <end position="389"/>
    </location>
</feature>
<feature type="chain" id="PRO_5033014760" evidence="2">
    <location>
        <begin position="19"/>
        <end position="424"/>
    </location>
</feature>
<feature type="compositionally biased region" description="Low complexity" evidence="1">
    <location>
        <begin position="49"/>
        <end position="84"/>
    </location>
</feature>
<reference evidence="3" key="1">
    <citation type="submission" date="2021-02" db="EMBL/GenBank/DDBJ databases">
        <authorList>
            <person name="Dougan E. K."/>
            <person name="Rhodes N."/>
            <person name="Thang M."/>
            <person name="Chan C."/>
        </authorList>
    </citation>
    <scope>NUCLEOTIDE SEQUENCE</scope>
</reference>
<dbReference type="OrthoDB" id="423990at2759"/>
<sequence>MTMLRHLVSAALAITALAMQPQDMEALPADDVCDGEECSLSLRQLRGLQSESPVAEHNASVNTSDSNTTDSAADVPTVPTVPTVETSGSNSTETGKESAEESEAPQAPVTANTPVQIYVPDPSETIEPSGADDEGETISKVNETLKQDEREKEEGGSCCFSGESSKDTCGTCYPMSIASYKSKCSRKVSCLGECAGTWCPTKCVMSAADPGNMCGTAFPKGTAVEDSFCASSKDACKSCKGEWCRAGHASNFKVEEDSYGREENVYVPPEDTNGFCCYRGNTSAAEGMCGACADVAKDETCSEKTRCGGCGGTWCPGPKCVKAYKDEANPCGSAYPLSGIAAADDYCSLNEKQCASCKGSWCPISNITYSDGTKYDPNEGWHAHGDQRLTPENATATAEAEEEVENDDTISDLFPDGLADHGVP</sequence>
<evidence type="ECO:0000256" key="2">
    <source>
        <dbReference type="SAM" id="SignalP"/>
    </source>
</evidence>
<accession>A0A812J534</accession>
<proteinExistence type="predicted"/>
<evidence type="ECO:0000313" key="4">
    <source>
        <dbReference type="Proteomes" id="UP000604046"/>
    </source>
</evidence>
<evidence type="ECO:0000256" key="1">
    <source>
        <dbReference type="SAM" id="MobiDB-lite"/>
    </source>
</evidence>
<comment type="caution">
    <text evidence="3">The sequence shown here is derived from an EMBL/GenBank/DDBJ whole genome shotgun (WGS) entry which is preliminary data.</text>
</comment>
<feature type="region of interest" description="Disordered" evidence="1">
    <location>
        <begin position="49"/>
        <end position="138"/>
    </location>
</feature>
<gene>
    <name evidence="3" type="primary">PGC</name>
    <name evidence="3" type="ORF">SNAT2548_LOCUS5560</name>
</gene>
<organism evidence="3 4">
    <name type="scientific">Symbiodinium natans</name>
    <dbReference type="NCBI Taxonomy" id="878477"/>
    <lineage>
        <taxon>Eukaryota</taxon>
        <taxon>Sar</taxon>
        <taxon>Alveolata</taxon>
        <taxon>Dinophyceae</taxon>
        <taxon>Suessiales</taxon>
        <taxon>Symbiodiniaceae</taxon>
        <taxon>Symbiodinium</taxon>
    </lineage>
</organism>
<feature type="signal peptide" evidence="2">
    <location>
        <begin position="1"/>
        <end position="18"/>
    </location>
</feature>
<dbReference type="AlphaFoldDB" id="A0A812J534"/>
<name>A0A812J534_9DINO</name>
<keyword evidence="2" id="KW-0732">Signal</keyword>
<dbReference type="EMBL" id="CAJNDS010000356">
    <property type="protein sequence ID" value="CAE7197070.1"/>
    <property type="molecule type" value="Genomic_DNA"/>
</dbReference>